<feature type="transmembrane region" description="Helical" evidence="1">
    <location>
        <begin position="9"/>
        <end position="31"/>
    </location>
</feature>
<protein>
    <submittedName>
        <fullName evidence="2">Uncharacterized protein</fullName>
    </submittedName>
</protein>
<accession>A0A9Q1CQP1</accession>
<evidence type="ECO:0000313" key="3">
    <source>
        <dbReference type="Proteomes" id="UP001152320"/>
    </source>
</evidence>
<keyword evidence="1" id="KW-0472">Membrane</keyword>
<name>A0A9Q1CQP1_HOLLE</name>
<comment type="caution">
    <text evidence="2">The sequence shown here is derived from an EMBL/GenBank/DDBJ whole genome shotgun (WGS) entry which is preliminary data.</text>
</comment>
<keyword evidence="1" id="KW-0812">Transmembrane</keyword>
<feature type="transmembrane region" description="Helical" evidence="1">
    <location>
        <begin position="89"/>
        <end position="108"/>
    </location>
</feature>
<evidence type="ECO:0000256" key="1">
    <source>
        <dbReference type="SAM" id="Phobius"/>
    </source>
</evidence>
<dbReference type="AlphaFoldDB" id="A0A9Q1CQP1"/>
<dbReference type="Proteomes" id="UP001152320">
    <property type="component" value="Chromosome 1"/>
</dbReference>
<dbReference type="EMBL" id="JAIZAY010000001">
    <property type="protein sequence ID" value="KAJ8049315.1"/>
    <property type="molecule type" value="Genomic_DNA"/>
</dbReference>
<feature type="transmembrane region" description="Helical" evidence="1">
    <location>
        <begin position="128"/>
        <end position="151"/>
    </location>
</feature>
<dbReference type="OrthoDB" id="10370777at2759"/>
<keyword evidence="1" id="KW-1133">Transmembrane helix</keyword>
<organism evidence="2 3">
    <name type="scientific">Holothuria leucospilota</name>
    <name type="common">Black long sea cucumber</name>
    <name type="synonym">Mertensiothuria leucospilota</name>
    <dbReference type="NCBI Taxonomy" id="206669"/>
    <lineage>
        <taxon>Eukaryota</taxon>
        <taxon>Metazoa</taxon>
        <taxon>Echinodermata</taxon>
        <taxon>Eleutherozoa</taxon>
        <taxon>Echinozoa</taxon>
        <taxon>Holothuroidea</taxon>
        <taxon>Aspidochirotacea</taxon>
        <taxon>Aspidochirotida</taxon>
        <taxon>Holothuriidae</taxon>
        <taxon>Holothuria</taxon>
    </lineage>
</organism>
<keyword evidence="3" id="KW-1185">Reference proteome</keyword>
<sequence>MYVNTKRSIFAFVGTSMAALALVLTLVGIQYDATAPLVTEQEVTEIILKRATPIWAGILLVLFGVRNLTLGGAVWRYKGIGCSDVCEAVLVNILALLAAGGCLGIIIWDALQEELFNDLTGNVDFVKFTTISFILTLEILWALVGCIAACIPVTREQKPEVEHGMENHAFE</sequence>
<feature type="transmembrane region" description="Helical" evidence="1">
    <location>
        <begin position="54"/>
        <end position="77"/>
    </location>
</feature>
<evidence type="ECO:0000313" key="2">
    <source>
        <dbReference type="EMBL" id="KAJ8049315.1"/>
    </source>
</evidence>
<reference evidence="2" key="1">
    <citation type="submission" date="2021-10" db="EMBL/GenBank/DDBJ databases">
        <title>Tropical sea cucumber genome reveals ecological adaptation and Cuvierian tubules defense mechanism.</title>
        <authorList>
            <person name="Chen T."/>
        </authorList>
    </citation>
    <scope>NUCLEOTIDE SEQUENCE</scope>
    <source>
        <strain evidence="2">Nanhai2018</strain>
        <tissue evidence="2">Muscle</tissue>
    </source>
</reference>
<gene>
    <name evidence="2" type="ORF">HOLleu_02011</name>
</gene>
<proteinExistence type="predicted"/>